<dbReference type="PANTHER" id="PTHR43080">
    <property type="entry name" value="CBS DOMAIN-CONTAINING PROTEIN CBSX3, MITOCHONDRIAL"/>
    <property type="match status" value="1"/>
</dbReference>
<dbReference type="Pfam" id="PF00571">
    <property type="entry name" value="CBS"/>
    <property type="match status" value="2"/>
</dbReference>
<evidence type="ECO:0000256" key="1">
    <source>
        <dbReference type="ARBA" id="ARBA00023122"/>
    </source>
</evidence>
<dbReference type="InterPro" id="IPR000644">
    <property type="entry name" value="CBS_dom"/>
</dbReference>
<dbReference type="InterPro" id="IPR046342">
    <property type="entry name" value="CBS_dom_sf"/>
</dbReference>
<dbReference type="SUPFAM" id="SSF54631">
    <property type="entry name" value="CBS-domain pair"/>
    <property type="match status" value="1"/>
</dbReference>
<sequence length="648" mass="74257">MMEQKKTNKEYLEQVHLHPLFSGAPAAEFGALMEACSLQSFSKNQRILYSQSPRDGLLLILEGLTEVYVSFSKTKEKTQEVLEVLEKGEVIGLSSLADFLGEPAAEENNYTVEVRAIEESVCLYIPYHVMEKVWHREEVRDFVMRHVAVRLRDIYASLAEQVHLAQKWGESDPFIQRVQDVMNAPPLMVEEKESIQHTAEKMVDQQASSIVVVNEKQRLQGIITEKDLVQRVIAADRQTGTAGDIMSSSPFTISRRAYYYEAMSSFLMNGIKHLPVVNEDSNSQVVGMITLSDLLKKQNRGKFDVLREIEASSSESLSEVKFAIYEVLGHLIDDGIPILHIMKVVTNLYDRLIRHCTELALEEVKEELGAPPCRFAFFLMGSGGRHEQFMMTDQDHFLVYEEPEKEEDRQANDAYFKKLGEQIVYWLETAGYKRCDGNMMASAPGWRGTIDHWEDRIRTWGLRATNENILLGQNFLAFRWIYGSEQVRDEFVTGVSRQLGKSKIFLRRAAELEKNVPVPVLDHPIRALFRVKKEGMDIKKQALFPFHHSLQILSAEHGILGETPEEMIEHLKDKRVLDEPFADELLYAYEVVLHIRVTQSWSRYKLEEENSSEVSFRQMKSRDKEALIQALKAIRSLQTKAVAAFGMA</sequence>
<keyword evidence="7" id="KW-1185">Reference proteome</keyword>
<dbReference type="InterPro" id="IPR051257">
    <property type="entry name" value="Diverse_CBS-Domain"/>
</dbReference>
<dbReference type="SMART" id="SM00116">
    <property type="entry name" value="CBS"/>
    <property type="match status" value="2"/>
</dbReference>
<dbReference type="PANTHER" id="PTHR43080:SF2">
    <property type="entry name" value="CBS DOMAIN-CONTAINING PROTEIN"/>
    <property type="match status" value="1"/>
</dbReference>
<dbReference type="InterPro" id="IPR018821">
    <property type="entry name" value="DUF294_put_nucleoTrafse_sb-bd"/>
</dbReference>
<dbReference type="GO" id="GO:0008773">
    <property type="term" value="F:[protein-PII] uridylyltransferase activity"/>
    <property type="evidence" value="ECO:0007669"/>
    <property type="project" value="InterPro"/>
</dbReference>
<evidence type="ECO:0000256" key="3">
    <source>
        <dbReference type="PROSITE-ProRule" id="PRU00703"/>
    </source>
</evidence>
<dbReference type="InterPro" id="IPR014710">
    <property type="entry name" value="RmlC-like_jellyroll"/>
</dbReference>
<dbReference type="SUPFAM" id="SSF51206">
    <property type="entry name" value="cAMP-binding domain-like"/>
    <property type="match status" value="1"/>
</dbReference>
<feature type="domain" description="Cyclic nucleotide-binding" evidence="4">
    <location>
        <begin position="20"/>
        <end position="133"/>
    </location>
</feature>
<keyword evidence="2" id="KW-0010">Activator</keyword>
<feature type="domain" description="CBS" evidence="5">
    <location>
        <begin position="246"/>
        <end position="305"/>
    </location>
</feature>
<evidence type="ECO:0000313" key="7">
    <source>
        <dbReference type="Proteomes" id="UP000285120"/>
    </source>
</evidence>
<dbReference type="InterPro" id="IPR043519">
    <property type="entry name" value="NT_sf"/>
</dbReference>
<proteinExistence type="predicted"/>
<dbReference type="PROSITE" id="PS51371">
    <property type="entry name" value="CBS"/>
    <property type="match status" value="2"/>
</dbReference>
<name>A0A419UZS6_9BACL</name>
<dbReference type="Pfam" id="PF10335">
    <property type="entry name" value="DUF294_C"/>
    <property type="match status" value="1"/>
</dbReference>
<dbReference type="CDD" id="cd05401">
    <property type="entry name" value="NT_GlnE_GlnD_like"/>
    <property type="match status" value="1"/>
</dbReference>
<dbReference type="InterPro" id="IPR000595">
    <property type="entry name" value="cNMP-bd_dom"/>
</dbReference>
<evidence type="ECO:0000256" key="2">
    <source>
        <dbReference type="ARBA" id="ARBA00023159"/>
    </source>
</evidence>
<dbReference type="CDD" id="cd00038">
    <property type="entry name" value="CAP_ED"/>
    <property type="match status" value="1"/>
</dbReference>
<feature type="domain" description="CBS" evidence="5">
    <location>
        <begin position="182"/>
        <end position="239"/>
    </location>
</feature>
<dbReference type="Pfam" id="PF00027">
    <property type="entry name" value="cNMP_binding"/>
    <property type="match status" value="1"/>
</dbReference>
<dbReference type="Proteomes" id="UP000285120">
    <property type="component" value="Unassembled WGS sequence"/>
</dbReference>
<evidence type="ECO:0000259" key="5">
    <source>
        <dbReference type="PROSITE" id="PS51371"/>
    </source>
</evidence>
<dbReference type="PROSITE" id="PS50042">
    <property type="entry name" value="CNMP_BINDING_3"/>
    <property type="match status" value="1"/>
</dbReference>
<evidence type="ECO:0000313" key="6">
    <source>
        <dbReference type="EMBL" id="RKD71178.1"/>
    </source>
</evidence>
<comment type="caution">
    <text evidence="6">The sequence shown here is derived from an EMBL/GenBank/DDBJ whole genome shotgun (WGS) entry which is preliminary data.</text>
</comment>
<dbReference type="InterPro" id="IPR005105">
    <property type="entry name" value="GlnD_Uridyltrans_N"/>
</dbReference>
<dbReference type="AlphaFoldDB" id="A0A419UZS6"/>
<protein>
    <submittedName>
        <fullName evidence="6">CBS domain-containing protein</fullName>
    </submittedName>
</protein>
<dbReference type="InterPro" id="IPR018490">
    <property type="entry name" value="cNMP-bd_dom_sf"/>
</dbReference>
<dbReference type="RefSeq" id="WP_245960987.1">
    <property type="nucleotide sequence ID" value="NZ_RAPK01000010.1"/>
</dbReference>
<dbReference type="Pfam" id="PF03445">
    <property type="entry name" value="DUF294"/>
    <property type="match status" value="1"/>
</dbReference>
<dbReference type="EMBL" id="RAPK01000010">
    <property type="protein sequence ID" value="RKD71178.1"/>
    <property type="molecule type" value="Genomic_DNA"/>
</dbReference>
<organism evidence="6 7">
    <name type="scientific">Sinobaca qinghaiensis</name>
    <dbReference type="NCBI Taxonomy" id="342944"/>
    <lineage>
        <taxon>Bacteria</taxon>
        <taxon>Bacillati</taxon>
        <taxon>Bacillota</taxon>
        <taxon>Bacilli</taxon>
        <taxon>Bacillales</taxon>
        <taxon>Sporolactobacillaceae</taxon>
        <taxon>Sinobaca</taxon>
    </lineage>
</organism>
<dbReference type="Gene3D" id="3.30.460.10">
    <property type="entry name" value="Beta Polymerase, domain 2"/>
    <property type="match status" value="1"/>
</dbReference>
<keyword evidence="1 3" id="KW-0129">CBS domain</keyword>
<gene>
    <name evidence="6" type="ORF">ATL39_2573</name>
</gene>
<accession>A0A419UZS6</accession>
<evidence type="ECO:0000259" key="4">
    <source>
        <dbReference type="PROSITE" id="PS50042"/>
    </source>
</evidence>
<reference evidence="6 7" key="1">
    <citation type="submission" date="2018-09" db="EMBL/GenBank/DDBJ databases">
        <title>Genomic Encyclopedia of Archaeal and Bacterial Type Strains, Phase II (KMG-II): from individual species to whole genera.</title>
        <authorList>
            <person name="Goeker M."/>
        </authorList>
    </citation>
    <scope>NUCLEOTIDE SEQUENCE [LARGE SCALE GENOMIC DNA]</scope>
    <source>
        <strain evidence="6 7">DSM 17008</strain>
    </source>
</reference>
<dbReference type="SUPFAM" id="SSF81301">
    <property type="entry name" value="Nucleotidyltransferase"/>
    <property type="match status" value="1"/>
</dbReference>
<dbReference type="Gene3D" id="2.60.120.10">
    <property type="entry name" value="Jelly Rolls"/>
    <property type="match status" value="1"/>
</dbReference>
<dbReference type="Gene3D" id="3.10.580.10">
    <property type="entry name" value="CBS-domain"/>
    <property type="match status" value="1"/>
</dbReference>